<proteinExistence type="predicted"/>
<feature type="transmembrane region" description="Helical" evidence="2">
    <location>
        <begin position="125"/>
        <end position="148"/>
    </location>
</feature>
<dbReference type="Proteomes" id="UP000799118">
    <property type="component" value="Unassembled WGS sequence"/>
</dbReference>
<keyword evidence="5" id="KW-1185">Reference proteome</keyword>
<keyword evidence="2" id="KW-1133">Transmembrane helix</keyword>
<feature type="transmembrane region" description="Helical" evidence="2">
    <location>
        <begin position="50"/>
        <end position="76"/>
    </location>
</feature>
<evidence type="ECO:0000256" key="1">
    <source>
        <dbReference type="SAM" id="MobiDB-lite"/>
    </source>
</evidence>
<dbReference type="PANTHER" id="PTHR40465">
    <property type="entry name" value="CHROMOSOME 1, WHOLE GENOME SHOTGUN SEQUENCE"/>
    <property type="match status" value="1"/>
</dbReference>
<dbReference type="InterPro" id="IPR045339">
    <property type="entry name" value="DUF6534"/>
</dbReference>
<reference evidence="4" key="1">
    <citation type="journal article" date="2019" name="Environ. Microbiol.">
        <title>Fungal ecological strategies reflected in gene transcription - a case study of two litter decomposers.</title>
        <authorList>
            <person name="Barbi F."/>
            <person name="Kohler A."/>
            <person name="Barry K."/>
            <person name="Baskaran P."/>
            <person name="Daum C."/>
            <person name="Fauchery L."/>
            <person name="Ihrmark K."/>
            <person name="Kuo A."/>
            <person name="LaButti K."/>
            <person name="Lipzen A."/>
            <person name="Morin E."/>
            <person name="Grigoriev I.V."/>
            <person name="Henrissat B."/>
            <person name="Lindahl B."/>
            <person name="Martin F."/>
        </authorList>
    </citation>
    <scope>NUCLEOTIDE SEQUENCE</scope>
    <source>
        <strain evidence="4">JB14</strain>
    </source>
</reference>
<accession>A0A6A4HBV2</accession>
<evidence type="ECO:0000313" key="4">
    <source>
        <dbReference type="EMBL" id="KAE9395501.1"/>
    </source>
</evidence>
<feature type="transmembrane region" description="Helical" evidence="2">
    <location>
        <begin position="16"/>
        <end position="38"/>
    </location>
</feature>
<feature type="region of interest" description="Disordered" evidence="1">
    <location>
        <begin position="274"/>
        <end position="301"/>
    </location>
</feature>
<evidence type="ECO:0000259" key="3">
    <source>
        <dbReference type="Pfam" id="PF20152"/>
    </source>
</evidence>
<feature type="transmembrane region" description="Helical" evidence="2">
    <location>
        <begin position="160"/>
        <end position="182"/>
    </location>
</feature>
<dbReference type="OrthoDB" id="3017455at2759"/>
<feature type="transmembrane region" description="Helical" evidence="2">
    <location>
        <begin position="202"/>
        <end position="226"/>
    </location>
</feature>
<dbReference type="AlphaFoldDB" id="A0A6A4HBV2"/>
<keyword evidence="2" id="KW-0472">Membrane</keyword>
<dbReference type="EMBL" id="ML769530">
    <property type="protein sequence ID" value="KAE9395501.1"/>
    <property type="molecule type" value="Genomic_DNA"/>
</dbReference>
<evidence type="ECO:0000256" key="2">
    <source>
        <dbReference type="SAM" id="Phobius"/>
    </source>
</evidence>
<keyword evidence="2" id="KW-0812">Transmembrane</keyword>
<protein>
    <recommendedName>
        <fullName evidence="3">DUF6534 domain-containing protein</fullName>
    </recommendedName>
</protein>
<organism evidence="4 5">
    <name type="scientific">Gymnopus androsaceus JB14</name>
    <dbReference type="NCBI Taxonomy" id="1447944"/>
    <lineage>
        <taxon>Eukaryota</taxon>
        <taxon>Fungi</taxon>
        <taxon>Dikarya</taxon>
        <taxon>Basidiomycota</taxon>
        <taxon>Agaricomycotina</taxon>
        <taxon>Agaricomycetes</taxon>
        <taxon>Agaricomycetidae</taxon>
        <taxon>Agaricales</taxon>
        <taxon>Marasmiineae</taxon>
        <taxon>Omphalotaceae</taxon>
        <taxon>Gymnopus</taxon>
    </lineage>
</organism>
<evidence type="ECO:0000313" key="5">
    <source>
        <dbReference type="Proteomes" id="UP000799118"/>
    </source>
</evidence>
<feature type="domain" description="DUF6534" evidence="3">
    <location>
        <begin position="169"/>
        <end position="256"/>
    </location>
</feature>
<feature type="transmembrane region" description="Helical" evidence="2">
    <location>
        <begin position="232"/>
        <end position="252"/>
    </location>
</feature>
<dbReference type="PANTHER" id="PTHR40465:SF1">
    <property type="entry name" value="DUF6534 DOMAIN-CONTAINING PROTEIN"/>
    <property type="match status" value="1"/>
</dbReference>
<sequence length="334" mass="36479">MSTSSGSNALPALNGLYYGAIVSALLFGITILQAWIYVNSTSTSKDKRFLKIFLGVLIALDLIHTVAVTELVHVYVVLDNFSDDPKLTAELSATTILEGFTMLLTTFMVQIFFASRVYILRRTHWAVPLFIALTSGGSFVAGILSAVFQAASFGTGMFKAAFASNGALAALSDASATIALLWSFKSSAINLSANTNSMLQRLYQYSVTRGVLVTLVQICIVVFIFVDIEKLYWLPFHFCEGKLYVITTFAILNNRPNSRERDVQMSSIKHSTMHFATRPTPDDEEELPGQIETGEMSNSESGIAFTPASLLSSRSDLAVDGDMYKPPSKSRLIA</sequence>
<name>A0A6A4HBV2_9AGAR</name>
<gene>
    <name evidence="4" type="ORF">BT96DRAFT_922783</name>
</gene>
<feature type="transmembrane region" description="Helical" evidence="2">
    <location>
        <begin position="96"/>
        <end position="113"/>
    </location>
</feature>
<dbReference type="Pfam" id="PF20152">
    <property type="entry name" value="DUF6534"/>
    <property type="match status" value="1"/>
</dbReference>